<dbReference type="InterPro" id="IPR002033">
    <property type="entry name" value="TatC"/>
</dbReference>
<sequence length="232" mass="25362">MLKAGLAVLAIFVCLAPFSDFVFTTVATPLMQKLPEGSTMIATQVASPFLTPFKMTLCVALFLAMPIVIYQIWAFVAPGLYRKEKRFGIPLLISSVMLFYLGLAFAYAVVFPLMFAFFTAAAPEGVAVMTDITSYLDFVLVIFFAFGIAFEVPIATVMLVWAGLTTPANLGSKRPYVFLGAFVMGMLLTPPDVISQTLLAVPVYLLYEAGIIMSRVLMPDKRDDESDNTETA</sequence>
<evidence type="ECO:0000256" key="4">
    <source>
        <dbReference type="ARBA" id="ARBA00023136"/>
    </source>
</evidence>
<feature type="transmembrane region" description="Helical" evidence="5">
    <location>
        <begin position="199"/>
        <end position="218"/>
    </location>
</feature>
<dbReference type="GO" id="GO:0009977">
    <property type="term" value="F:proton motive force dependent protein transmembrane transporter activity"/>
    <property type="evidence" value="ECO:0007669"/>
    <property type="project" value="TreeGrafter"/>
</dbReference>
<evidence type="ECO:0000313" key="6">
    <source>
        <dbReference type="EMBL" id="SVA61204.1"/>
    </source>
</evidence>
<reference evidence="6" key="1">
    <citation type="submission" date="2018-05" db="EMBL/GenBank/DDBJ databases">
        <authorList>
            <person name="Lanie J.A."/>
            <person name="Ng W.-L."/>
            <person name="Kazmierczak K.M."/>
            <person name="Andrzejewski T.M."/>
            <person name="Davidsen T.M."/>
            <person name="Wayne K.J."/>
            <person name="Tettelin H."/>
            <person name="Glass J.I."/>
            <person name="Rusch D."/>
            <person name="Podicherti R."/>
            <person name="Tsui H.-C.T."/>
            <person name="Winkler M.E."/>
        </authorList>
    </citation>
    <scope>NUCLEOTIDE SEQUENCE</scope>
</reference>
<keyword evidence="4 5" id="KW-0472">Membrane</keyword>
<dbReference type="PANTHER" id="PTHR30371">
    <property type="entry name" value="SEC-INDEPENDENT PROTEIN TRANSLOCASE PROTEIN TATC"/>
    <property type="match status" value="1"/>
</dbReference>
<evidence type="ECO:0000256" key="3">
    <source>
        <dbReference type="ARBA" id="ARBA00022989"/>
    </source>
</evidence>
<evidence type="ECO:0000256" key="2">
    <source>
        <dbReference type="ARBA" id="ARBA00022692"/>
    </source>
</evidence>
<dbReference type="HAMAP" id="MF_00902">
    <property type="entry name" value="TatC"/>
    <property type="match status" value="1"/>
</dbReference>
<evidence type="ECO:0000256" key="1">
    <source>
        <dbReference type="ARBA" id="ARBA00004141"/>
    </source>
</evidence>
<evidence type="ECO:0000256" key="5">
    <source>
        <dbReference type="SAM" id="Phobius"/>
    </source>
</evidence>
<keyword evidence="3 5" id="KW-1133">Transmembrane helix</keyword>
<protein>
    <recommendedName>
        <fullName evidence="7">Sec-independent protein translocase protein TatC</fullName>
    </recommendedName>
</protein>
<dbReference type="Pfam" id="PF00902">
    <property type="entry name" value="TatC"/>
    <property type="match status" value="1"/>
</dbReference>
<gene>
    <name evidence="6" type="ORF">METZ01_LOCUS114058</name>
</gene>
<dbReference type="AlphaFoldDB" id="A0A381X8Z8"/>
<dbReference type="PANTHER" id="PTHR30371:SF0">
    <property type="entry name" value="SEC-INDEPENDENT PROTEIN TRANSLOCASE PROTEIN TATC, CHLOROPLASTIC-RELATED"/>
    <property type="match status" value="1"/>
</dbReference>
<dbReference type="GO" id="GO:0043953">
    <property type="term" value="P:protein transport by the Tat complex"/>
    <property type="evidence" value="ECO:0007669"/>
    <property type="project" value="TreeGrafter"/>
</dbReference>
<dbReference type="PROSITE" id="PS01218">
    <property type="entry name" value="TATC"/>
    <property type="match status" value="1"/>
</dbReference>
<feature type="transmembrane region" description="Helical" evidence="5">
    <location>
        <begin position="138"/>
        <end position="164"/>
    </location>
</feature>
<keyword evidence="2 5" id="KW-0812">Transmembrane</keyword>
<dbReference type="EMBL" id="UINC01014333">
    <property type="protein sequence ID" value="SVA61204.1"/>
    <property type="molecule type" value="Genomic_DNA"/>
</dbReference>
<feature type="transmembrane region" description="Helical" evidence="5">
    <location>
        <begin position="176"/>
        <end position="193"/>
    </location>
</feature>
<accession>A0A381X8Z8</accession>
<name>A0A381X8Z8_9ZZZZ</name>
<comment type="subcellular location">
    <subcellularLocation>
        <location evidence="1">Membrane</location>
        <topology evidence="1">Multi-pass membrane protein</topology>
    </subcellularLocation>
</comment>
<organism evidence="6">
    <name type="scientific">marine metagenome</name>
    <dbReference type="NCBI Taxonomy" id="408172"/>
    <lineage>
        <taxon>unclassified sequences</taxon>
        <taxon>metagenomes</taxon>
        <taxon>ecological metagenomes</taxon>
    </lineage>
</organism>
<dbReference type="InterPro" id="IPR019820">
    <property type="entry name" value="Sec-indep_translocase_CS"/>
</dbReference>
<dbReference type="GO" id="GO:0033281">
    <property type="term" value="C:TAT protein transport complex"/>
    <property type="evidence" value="ECO:0007669"/>
    <property type="project" value="TreeGrafter"/>
</dbReference>
<dbReference type="NCBIfam" id="TIGR00945">
    <property type="entry name" value="tatC"/>
    <property type="match status" value="1"/>
</dbReference>
<evidence type="ECO:0008006" key="7">
    <source>
        <dbReference type="Google" id="ProtNLM"/>
    </source>
</evidence>
<proteinExistence type="inferred from homology"/>
<dbReference type="PRINTS" id="PR01840">
    <property type="entry name" value="TATCFAMILY"/>
</dbReference>
<dbReference type="GO" id="GO:0065002">
    <property type="term" value="P:intracellular protein transmembrane transport"/>
    <property type="evidence" value="ECO:0007669"/>
    <property type="project" value="TreeGrafter"/>
</dbReference>
<feature type="transmembrane region" description="Helical" evidence="5">
    <location>
        <begin position="51"/>
        <end position="76"/>
    </location>
</feature>
<feature type="transmembrane region" description="Helical" evidence="5">
    <location>
        <begin position="97"/>
        <end position="118"/>
    </location>
</feature>